<proteinExistence type="predicted"/>
<keyword evidence="3" id="KW-1185">Reference proteome</keyword>
<sequence length="78" mass="9364">MEKRLTKRYIKVYKRAVERGGNSYIYRYYVWCPEIRLQGKWLQECGFQAGQRIQVSMEANKLIISICPDNVDCKRSRK</sequence>
<feature type="domain" description="Toxin SymE-like" evidence="1">
    <location>
        <begin position="29"/>
        <end position="65"/>
    </location>
</feature>
<organism evidence="2 3">
    <name type="scientific">Sphingobacterium bambusae</name>
    <dbReference type="NCBI Taxonomy" id="662858"/>
    <lineage>
        <taxon>Bacteria</taxon>
        <taxon>Pseudomonadati</taxon>
        <taxon>Bacteroidota</taxon>
        <taxon>Sphingobacteriia</taxon>
        <taxon>Sphingobacteriales</taxon>
        <taxon>Sphingobacteriaceae</taxon>
        <taxon>Sphingobacterium</taxon>
    </lineage>
</organism>
<dbReference type="Pfam" id="PF08845">
    <property type="entry name" value="SymE_toxin"/>
    <property type="match status" value="1"/>
</dbReference>
<evidence type="ECO:0000259" key="1">
    <source>
        <dbReference type="Pfam" id="PF08845"/>
    </source>
</evidence>
<dbReference type="EMBL" id="JBHUPB010000003">
    <property type="protein sequence ID" value="MFD2966487.1"/>
    <property type="molecule type" value="Genomic_DNA"/>
</dbReference>
<evidence type="ECO:0000313" key="2">
    <source>
        <dbReference type="EMBL" id="MFD2966487.1"/>
    </source>
</evidence>
<evidence type="ECO:0000313" key="3">
    <source>
        <dbReference type="Proteomes" id="UP001597525"/>
    </source>
</evidence>
<reference evidence="3" key="1">
    <citation type="journal article" date="2019" name="Int. J. Syst. Evol. Microbiol.">
        <title>The Global Catalogue of Microorganisms (GCM) 10K type strain sequencing project: providing services to taxonomists for standard genome sequencing and annotation.</title>
        <authorList>
            <consortium name="The Broad Institute Genomics Platform"/>
            <consortium name="The Broad Institute Genome Sequencing Center for Infectious Disease"/>
            <person name="Wu L."/>
            <person name="Ma J."/>
        </authorList>
    </citation>
    <scope>NUCLEOTIDE SEQUENCE [LARGE SCALE GENOMIC DNA]</scope>
    <source>
        <strain evidence="3">KCTC 22814</strain>
    </source>
</reference>
<dbReference type="InterPro" id="IPR014944">
    <property type="entry name" value="Toxin_SymE-like"/>
</dbReference>
<gene>
    <name evidence="2" type="ORF">ACFS7Y_03770</name>
</gene>
<name>A0ABW6BAN3_9SPHI</name>
<comment type="caution">
    <text evidence="2">The sequence shown here is derived from an EMBL/GenBank/DDBJ whole genome shotgun (WGS) entry which is preliminary data.</text>
</comment>
<dbReference type="Proteomes" id="UP001597525">
    <property type="component" value="Unassembled WGS sequence"/>
</dbReference>
<dbReference type="RefSeq" id="WP_380935500.1">
    <property type="nucleotide sequence ID" value="NZ_CP138332.1"/>
</dbReference>
<accession>A0ABW6BAN3</accession>
<protein>
    <submittedName>
        <fullName evidence="2">SymE family type I addiction module toxin</fullName>
    </submittedName>
</protein>